<reference evidence="2 3" key="1">
    <citation type="submission" date="2018-02" db="EMBL/GenBank/DDBJ databases">
        <title>Draft genome of wild Prunus yedoensis var. nudiflora.</title>
        <authorList>
            <person name="Baek S."/>
            <person name="Kim J.-H."/>
            <person name="Choi K."/>
            <person name="Kim G.-B."/>
            <person name="Cho A."/>
            <person name="Jang H."/>
            <person name="Shin C.-H."/>
            <person name="Yu H.-J."/>
            <person name="Mun J.-H."/>
        </authorList>
    </citation>
    <scope>NUCLEOTIDE SEQUENCE [LARGE SCALE GENOMIC DNA]</scope>
    <source>
        <strain evidence="3">cv. Jeju island</strain>
        <tissue evidence="2">Leaf</tissue>
    </source>
</reference>
<evidence type="ECO:0000313" key="3">
    <source>
        <dbReference type="Proteomes" id="UP000250321"/>
    </source>
</evidence>
<dbReference type="AlphaFoldDB" id="A0A314XPL6"/>
<dbReference type="Proteomes" id="UP000250321">
    <property type="component" value="Unassembled WGS sequence"/>
</dbReference>
<protein>
    <submittedName>
        <fullName evidence="2">Uncharacterized protein</fullName>
    </submittedName>
</protein>
<feature type="compositionally biased region" description="Polar residues" evidence="1">
    <location>
        <begin position="29"/>
        <end position="41"/>
    </location>
</feature>
<feature type="region of interest" description="Disordered" evidence="1">
    <location>
        <begin position="53"/>
        <end position="88"/>
    </location>
</feature>
<name>A0A314XPL6_PRUYE</name>
<comment type="caution">
    <text evidence="2">The sequence shown here is derived from an EMBL/GenBank/DDBJ whole genome shotgun (WGS) entry which is preliminary data.</text>
</comment>
<evidence type="ECO:0000256" key="1">
    <source>
        <dbReference type="SAM" id="MobiDB-lite"/>
    </source>
</evidence>
<dbReference type="STRING" id="2094558.A0A314XPL6"/>
<feature type="region of interest" description="Disordered" evidence="1">
    <location>
        <begin position="1"/>
        <end position="41"/>
    </location>
</feature>
<dbReference type="EMBL" id="PJQY01002073">
    <property type="protein sequence ID" value="PQP96634.1"/>
    <property type="molecule type" value="Genomic_DNA"/>
</dbReference>
<organism evidence="2 3">
    <name type="scientific">Prunus yedoensis var. nudiflora</name>
    <dbReference type="NCBI Taxonomy" id="2094558"/>
    <lineage>
        <taxon>Eukaryota</taxon>
        <taxon>Viridiplantae</taxon>
        <taxon>Streptophyta</taxon>
        <taxon>Embryophyta</taxon>
        <taxon>Tracheophyta</taxon>
        <taxon>Spermatophyta</taxon>
        <taxon>Magnoliopsida</taxon>
        <taxon>eudicotyledons</taxon>
        <taxon>Gunneridae</taxon>
        <taxon>Pentapetalae</taxon>
        <taxon>rosids</taxon>
        <taxon>fabids</taxon>
        <taxon>Rosales</taxon>
        <taxon>Rosaceae</taxon>
        <taxon>Amygdaloideae</taxon>
        <taxon>Amygdaleae</taxon>
        <taxon>Prunus</taxon>
    </lineage>
</organism>
<proteinExistence type="predicted"/>
<keyword evidence="3" id="KW-1185">Reference proteome</keyword>
<evidence type="ECO:0000313" key="2">
    <source>
        <dbReference type="EMBL" id="PQP96634.1"/>
    </source>
</evidence>
<gene>
    <name evidence="2" type="ORF">Pyn_35202</name>
</gene>
<sequence length="88" mass="9320">MVVQGESLLKCSSTSSYNEERLPVENGDTETVSSEKPSLITESHLTRTKLQNGAESINSNNGVISQPVANGINTTAEGTTSMETAEAF</sequence>
<accession>A0A314XPL6</accession>